<keyword evidence="1" id="KW-0812">Transmembrane</keyword>
<feature type="transmembrane region" description="Helical" evidence="1">
    <location>
        <begin position="268"/>
        <end position="287"/>
    </location>
</feature>
<evidence type="ECO:0000313" key="3">
    <source>
        <dbReference type="Proteomes" id="UP000245921"/>
    </source>
</evidence>
<dbReference type="RefSeq" id="WP_109603763.1">
    <property type="nucleotide sequence ID" value="NZ_QGGI01000002.1"/>
</dbReference>
<feature type="transmembrane region" description="Helical" evidence="1">
    <location>
        <begin position="387"/>
        <end position="411"/>
    </location>
</feature>
<sequence>MNKKFKRYVFIFTSFIVSWFVIYSTYFDMKNISKYTFLPNLNELKQITIEDYNFYEFKNTAILKNASKNPIKTLEKISNSFQKILIIEFSDFDKQFTNIKDDIKKTNLDKINYSHFIKYDEIEKYDDGIIIQRFIRALKERKINYFIFPNHPRTETIKKELISKLGEPSNITSIKTYTPNKYFKFLSFGTIIIIMSLYLPLSTPIYIILYIFFHNWSFAFAGIIFSIIIYYKISNKNLIKILPYSVVWGILIYMSGYDPYFIFKLNNIRGIKLLLLTLPFLIFIKNIKNISFDKLKKSDIILLLLIFFSGIIYLLRSSNFGFVMNTERKIRDFLEKTLIARPRTKEFISYFFFFAPSIKGREIVWELSRSLLIVSVIDTFLHIHTPVYLGIIRTFNGFFISVLILTIFNALNQAKKKI</sequence>
<dbReference type="AlphaFoldDB" id="A0AA45C8N1"/>
<dbReference type="EMBL" id="QGGI01000002">
    <property type="protein sequence ID" value="PWJ96140.1"/>
    <property type="molecule type" value="Genomic_DNA"/>
</dbReference>
<organism evidence="2 3">
    <name type="scientific">Oceanotoga teriensis</name>
    <dbReference type="NCBI Taxonomy" id="515440"/>
    <lineage>
        <taxon>Bacteria</taxon>
        <taxon>Thermotogati</taxon>
        <taxon>Thermotogota</taxon>
        <taxon>Thermotogae</taxon>
        <taxon>Petrotogales</taxon>
        <taxon>Petrotogaceae</taxon>
        <taxon>Oceanotoga</taxon>
    </lineage>
</organism>
<comment type="caution">
    <text evidence="2">The sequence shown here is derived from an EMBL/GenBank/DDBJ whole genome shotgun (WGS) entry which is preliminary data.</text>
</comment>
<keyword evidence="3" id="KW-1185">Reference proteome</keyword>
<keyword evidence="1" id="KW-0472">Membrane</keyword>
<gene>
    <name evidence="2" type="ORF">C7380_10249</name>
</gene>
<feature type="transmembrane region" description="Helical" evidence="1">
    <location>
        <begin position="238"/>
        <end position="256"/>
    </location>
</feature>
<dbReference type="Proteomes" id="UP000245921">
    <property type="component" value="Unassembled WGS sequence"/>
</dbReference>
<dbReference type="Pfam" id="PF18949">
    <property type="entry name" value="DUF5693"/>
    <property type="match status" value="1"/>
</dbReference>
<accession>A0AA45C8N1</accession>
<keyword evidence="1" id="KW-1133">Transmembrane helix</keyword>
<feature type="transmembrane region" description="Helical" evidence="1">
    <location>
        <begin position="207"/>
        <end position="231"/>
    </location>
</feature>
<dbReference type="InterPro" id="IPR043748">
    <property type="entry name" value="DUF5693"/>
</dbReference>
<feature type="transmembrane region" description="Helical" evidence="1">
    <location>
        <begin position="299"/>
        <end position="315"/>
    </location>
</feature>
<feature type="transmembrane region" description="Helical" evidence="1">
    <location>
        <begin position="182"/>
        <end position="201"/>
    </location>
</feature>
<evidence type="ECO:0000256" key="1">
    <source>
        <dbReference type="SAM" id="Phobius"/>
    </source>
</evidence>
<feature type="transmembrane region" description="Helical" evidence="1">
    <location>
        <begin position="6"/>
        <end position="26"/>
    </location>
</feature>
<evidence type="ECO:0000313" key="2">
    <source>
        <dbReference type="EMBL" id="PWJ96140.1"/>
    </source>
</evidence>
<proteinExistence type="predicted"/>
<protein>
    <submittedName>
        <fullName evidence="2">Uncharacterized protein</fullName>
    </submittedName>
</protein>
<name>A0AA45C8N1_9BACT</name>
<reference evidence="2 3" key="1">
    <citation type="submission" date="2018-05" db="EMBL/GenBank/DDBJ databases">
        <title>Genomic Encyclopedia of Type Strains, Phase IV (KMG-IV): sequencing the most valuable type-strain genomes for metagenomic binning, comparative biology and taxonomic classification.</title>
        <authorList>
            <person name="Goeker M."/>
        </authorList>
    </citation>
    <scope>NUCLEOTIDE SEQUENCE [LARGE SCALE GENOMIC DNA]</scope>
    <source>
        <strain evidence="2 3">DSM 24906</strain>
    </source>
</reference>